<evidence type="ECO:0000256" key="1">
    <source>
        <dbReference type="ARBA" id="ARBA00004141"/>
    </source>
</evidence>
<dbReference type="PRINTS" id="PR00248">
    <property type="entry name" value="GPCRMGR"/>
</dbReference>
<comment type="subcellular location">
    <subcellularLocation>
        <location evidence="1">Membrane</location>
        <topology evidence="1">Multi-pass membrane protein</topology>
    </subcellularLocation>
</comment>
<evidence type="ECO:0000256" key="4">
    <source>
        <dbReference type="ARBA" id="ARBA00023136"/>
    </source>
</evidence>
<evidence type="ECO:0000256" key="5">
    <source>
        <dbReference type="ARBA" id="ARBA00023170"/>
    </source>
</evidence>
<dbReference type="EMBL" id="JAYMGO010000018">
    <property type="protein sequence ID" value="KAL1256586.1"/>
    <property type="molecule type" value="Genomic_DNA"/>
</dbReference>
<proteinExistence type="predicted"/>
<dbReference type="Pfam" id="PF01094">
    <property type="entry name" value="ANF_receptor"/>
    <property type="match status" value="2"/>
</dbReference>
<dbReference type="PANTHER" id="PTHR24061:SF528">
    <property type="entry name" value="C-FAMILY ODORANT RECEPTOR OLFCD2-RELATED"/>
    <property type="match status" value="1"/>
</dbReference>
<dbReference type="Proteomes" id="UP001558613">
    <property type="component" value="Unassembled WGS sequence"/>
</dbReference>
<dbReference type="InterPro" id="IPR004073">
    <property type="entry name" value="GPCR_3_vmron_rcpt_2"/>
</dbReference>
<dbReference type="PANTHER" id="PTHR24061">
    <property type="entry name" value="CALCIUM-SENSING RECEPTOR-RELATED"/>
    <property type="match status" value="1"/>
</dbReference>
<gene>
    <name evidence="8" type="ORF">QQF64_012131</name>
</gene>
<dbReference type="CDD" id="cd06364">
    <property type="entry name" value="PBP1_CaSR"/>
    <property type="match status" value="1"/>
</dbReference>
<protein>
    <recommendedName>
        <fullName evidence="7">Receptor ligand binding region domain-containing protein</fullName>
    </recommendedName>
</protein>
<keyword evidence="6" id="KW-0325">Glycoprotein</keyword>
<keyword evidence="2" id="KW-0812">Transmembrane</keyword>
<feature type="domain" description="Receptor ligand binding region" evidence="7">
    <location>
        <begin position="71"/>
        <end position="460"/>
    </location>
</feature>
<evidence type="ECO:0000259" key="7">
    <source>
        <dbReference type="Pfam" id="PF01094"/>
    </source>
</evidence>
<keyword evidence="5" id="KW-0675">Receptor</keyword>
<reference evidence="8 9" key="1">
    <citation type="submission" date="2023-09" db="EMBL/GenBank/DDBJ databases">
        <authorList>
            <person name="Wang M."/>
        </authorList>
    </citation>
    <scope>NUCLEOTIDE SEQUENCE [LARGE SCALE GENOMIC DNA]</scope>
    <source>
        <strain evidence="8">GT-2023</strain>
        <tissue evidence="8">Liver</tissue>
    </source>
</reference>
<comment type="caution">
    <text evidence="8">The sequence shown here is derived from an EMBL/GenBank/DDBJ whole genome shotgun (WGS) entry which is preliminary data.</text>
</comment>
<evidence type="ECO:0000256" key="2">
    <source>
        <dbReference type="ARBA" id="ARBA00022692"/>
    </source>
</evidence>
<evidence type="ECO:0000313" key="9">
    <source>
        <dbReference type="Proteomes" id="UP001558613"/>
    </source>
</evidence>
<dbReference type="InterPro" id="IPR028082">
    <property type="entry name" value="Peripla_BP_I"/>
</dbReference>
<keyword evidence="3" id="KW-1133">Transmembrane helix</keyword>
<evidence type="ECO:0000313" key="8">
    <source>
        <dbReference type="EMBL" id="KAL1256586.1"/>
    </source>
</evidence>
<dbReference type="Gene3D" id="3.40.50.2300">
    <property type="match status" value="4"/>
</dbReference>
<keyword evidence="9" id="KW-1185">Reference proteome</keyword>
<dbReference type="SUPFAM" id="SSF53822">
    <property type="entry name" value="Periplasmic binding protein-like I"/>
    <property type="match status" value="2"/>
</dbReference>
<dbReference type="InterPro" id="IPR000337">
    <property type="entry name" value="GPCR_3"/>
</dbReference>
<evidence type="ECO:0000256" key="6">
    <source>
        <dbReference type="ARBA" id="ARBA00023180"/>
    </source>
</evidence>
<accession>A0ABR3LX50</accession>
<dbReference type="InterPro" id="IPR001828">
    <property type="entry name" value="ANF_lig-bd_rcpt"/>
</dbReference>
<name>A0ABR3LX50_9TELE</name>
<dbReference type="PRINTS" id="PR01535">
    <property type="entry name" value="VOMERONASL2R"/>
</dbReference>
<evidence type="ECO:0000256" key="3">
    <source>
        <dbReference type="ARBA" id="ARBA00022989"/>
    </source>
</evidence>
<dbReference type="InterPro" id="IPR000068">
    <property type="entry name" value="GPCR_3_Ca_sens_rcpt-rel"/>
</dbReference>
<keyword evidence="4" id="KW-0472">Membrane</keyword>
<sequence>MTIITFTRANETACTLQGQPVYPQLWKDGDIIIGGVFSFHSSWEIRQLTYSDTPTLLKCVSLNYRDFQYVQSMLFAVEEINNSSTLLPGVSLGYKIYDTCGSMAMAVRVTMALANGHENTASNGPCTKQAYVQTILGDTTSSACMAMAKTIGPFKLPMISHYATCECLSDKTKYPSFLRTITSDYYQSRALAELVRHFGWTWVGAIRTDDDYGNNGMATFTKVAEQMGICLEYSLPFFRTYPEDKIIRIIEHIKSSTSRVIVGFLVHWDLEVLLHKFVEYNITGYQWVGTEGWISDSVIASMDKHHILRGAVGLAIPKTQVTGLKEFILDIKPLKSSGSAIFTELWEALFQCKYSTKNDSVFTTPCTGKEELSQMQNTFTDMSLMPIFSNVYKGVYAVAHTLHDLLGCKEKCASKRQLDPLTFLTHLRKVHFKTKDGEEVYFDENGEVVAKYEVINWQPSKKKHDDFVTVGLYDASLPAKERLALNMDAIVWANNVTKVPVFVCSESCPPGNRKAVKKGKPVCCYDCIPCTDGEISNATDEINRNTDILSGIKLGYKIYNDCGSTDILRAVMTLVNGLDQPETGANCTKPPTVQAIIGHSGSTPTMSFAKIVGRFHIPVISHFATCACLSNRKEYPSFFRTIPSDYYQSRALAQLVKHFGWMWVGALSNKNDYGINGITTFIKAANEEGVCIEYSEAFESTSPYHEIVRIVNIIRTSTSRVIMAFMSHREIKILVDELYRQNITGLQWIGSDAWITDDSLADIQGHTLLIGSIGFAVRNAQIPGLGPFLQKVKPSQWPNSIFFKDFWEHVFDCSLTPGDTRKRCNGSENLKNVQNSFTDLTDLRCLCPHAVIAVPQALGKLCRKENLSAVMTVYYAHQERSVTPQILLIASNALLHSGQIQEEMPASQKKLNSCHMMK</sequence>
<feature type="domain" description="Receptor ligand binding region" evidence="7">
    <location>
        <begin position="538"/>
        <end position="791"/>
    </location>
</feature>
<organism evidence="8 9">
    <name type="scientific">Cirrhinus molitorella</name>
    <name type="common">mud carp</name>
    <dbReference type="NCBI Taxonomy" id="172907"/>
    <lineage>
        <taxon>Eukaryota</taxon>
        <taxon>Metazoa</taxon>
        <taxon>Chordata</taxon>
        <taxon>Craniata</taxon>
        <taxon>Vertebrata</taxon>
        <taxon>Euteleostomi</taxon>
        <taxon>Actinopterygii</taxon>
        <taxon>Neopterygii</taxon>
        <taxon>Teleostei</taxon>
        <taxon>Ostariophysi</taxon>
        <taxon>Cypriniformes</taxon>
        <taxon>Cyprinidae</taxon>
        <taxon>Labeoninae</taxon>
        <taxon>Labeonini</taxon>
        <taxon>Cirrhinus</taxon>
    </lineage>
</organism>